<dbReference type="Pfam" id="PF02604">
    <property type="entry name" value="PhdYeFM_antitox"/>
    <property type="match status" value="1"/>
</dbReference>
<dbReference type="AlphaFoldDB" id="A0A554X919"/>
<protein>
    <recommendedName>
        <fullName evidence="2">Antitoxin</fullName>
    </recommendedName>
</protein>
<gene>
    <name evidence="4" type="ORF">Tther_00073</name>
</gene>
<evidence type="ECO:0000313" key="4">
    <source>
        <dbReference type="EMBL" id="TSE32286.1"/>
    </source>
</evidence>
<comment type="caution">
    <text evidence="4">The sequence shown here is derived from an EMBL/GenBank/DDBJ whole genome shotgun (WGS) entry which is preliminary data.</text>
</comment>
<proteinExistence type="inferred from homology"/>
<dbReference type="NCBIfam" id="TIGR01552">
    <property type="entry name" value="phd_fam"/>
    <property type="match status" value="1"/>
</dbReference>
<dbReference type="OrthoDB" id="361281at2"/>
<evidence type="ECO:0000256" key="2">
    <source>
        <dbReference type="RuleBase" id="RU362080"/>
    </source>
</evidence>
<reference evidence="4 5" key="1">
    <citation type="submission" date="2019-07" db="EMBL/GenBank/DDBJ databases">
        <title>Tepidimonas thermarum AA-1 draft genome.</title>
        <authorList>
            <person name="Da Costa M.S."/>
            <person name="Froufe H.J.C."/>
            <person name="Egas C."/>
            <person name="Albuquerque L."/>
        </authorList>
    </citation>
    <scope>NUCLEOTIDE SEQUENCE [LARGE SCALE GENOMIC DNA]</scope>
    <source>
        <strain evidence="4 5">AA-1</strain>
    </source>
</reference>
<comment type="similarity">
    <text evidence="1 2">Belongs to the phD/YefM antitoxin family.</text>
</comment>
<comment type="function">
    <text evidence="2">Antitoxin component of a type II toxin-antitoxin (TA) system.</text>
</comment>
<dbReference type="EMBL" id="VJOL01000001">
    <property type="protein sequence ID" value="TSE32286.1"/>
    <property type="molecule type" value="Genomic_DNA"/>
</dbReference>
<dbReference type="InterPro" id="IPR006442">
    <property type="entry name" value="Antitoxin_Phd/YefM"/>
</dbReference>
<evidence type="ECO:0000256" key="3">
    <source>
        <dbReference type="SAM" id="MobiDB-lite"/>
    </source>
</evidence>
<evidence type="ECO:0000313" key="5">
    <source>
        <dbReference type="Proteomes" id="UP000318542"/>
    </source>
</evidence>
<sequence>MRTWQIQEAKAHLSELVRETESAGPQEITWHGRVVAVVLSKAEYERLTGTGQSLVEFMRRSPLFGSDDIDLTRDASPTREVSL</sequence>
<dbReference type="SUPFAM" id="SSF143120">
    <property type="entry name" value="YefM-like"/>
    <property type="match status" value="1"/>
</dbReference>
<name>A0A554X919_9BURK</name>
<dbReference type="RefSeq" id="WP_143899705.1">
    <property type="nucleotide sequence ID" value="NZ_VJOL01000001.1"/>
</dbReference>
<feature type="region of interest" description="Disordered" evidence="3">
    <location>
        <begin position="64"/>
        <end position="83"/>
    </location>
</feature>
<organism evidence="4 5">
    <name type="scientific">Tepidimonas thermarum</name>
    <dbReference type="NCBI Taxonomy" id="335431"/>
    <lineage>
        <taxon>Bacteria</taxon>
        <taxon>Pseudomonadati</taxon>
        <taxon>Pseudomonadota</taxon>
        <taxon>Betaproteobacteria</taxon>
        <taxon>Burkholderiales</taxon>
        <taxon>Tepidimonas</taxon>
    </lineage>
</organism>
<evidence type="ECO:0000256" key="1">
    <source>
        <dbReference type="ARBA" id="ARBA00009981"/>
    </source>
</evidence>
<keyword evidence="5" id="KW-1185">Reference proteome</keyword>
<dbReference type="InterPro" id="IPR036165">
    <property type="entry name" value="YefM-like_sf"/>
</dbReference>
<dbReference type="Proteomes" id="UP000318542">
    <property type="component" value="Unassembled WGS sequence"/>
</dbReference>
<accession>A0A554X919</accession>
<dbReference type="Gene3D" id="3.40.1620.10">
    <property type="entry name" value="YefM-like domain"/>
    <property type="match status" value="1"/>
</dbReference>
<feature type="compositionally biased region" description="Basic and acidic residues" evidence="3">
    <location>
        <begin position="70"/>
        <end position="83"/>
    </location>
</feature>